<dbReference type="InterPro" id="IPR003661">
    <property type="entry name" value="HisK_dim/P_dom"/>
</dbReference>
<dbReference type="Pfam" id="PF08448">
    <property type="entry name" value="PAS_4"/>
    <property type="match status" value="1"/>
</dbReference>
<dbReference type="SUPFAM" id="SSF55785">
    <property type="entry name" value="PYP-like sensor domain (PAS domain)"/>
    <property type="match status" value="1"/>
</dbReference>
<evidence type="ECO:0000256" key="3">
    <source>
        <dbReference type="ARBA" id="ARBA00022553"/>
    </source>
</evidence>
<dbReference type="SUPFAM" id="SSF55874">
    <property type="entry name" value="ATPase domain of HSP90 chaperone/DNA topoisomerase II/histidine kinase"/>
    <property type="match status" value="2"/>
</dbReference>
<feature type="domain" description="Response regulatory" evidence="6">
    <location>
        <begin position="1162"/>
        <end position="1275"/>
    </location>
</feature>
<dbReference type="InterPro" id="IPR013656">
    <property type="entry name" value="PAS_4"/>
</dbReference>
<dbReference type="CDD" id="cd00082">
    <property type="entry name" value="HisKA"/>
    <property type="match status" value="2"/>
</dbReference>
<dbReference type="PROSITE" id="PS50109">
    <property type="entry name" value="HIS_KIN"/>
    <property type="match status" value="2"/>
</dbReference>
<feature type="domain" description="Histidine kinase" evidence="5">
    <location>
        <begin position="919"/>
        <end position="1140"/>
    </location>
</feature>
<dbReference type="InterPro" id="IPR003594">
    <property type="entry name" value="HATPase_dom"/>
</dbReference>
<evidence type="ECO:0000256" key="2">
    <source>
        <dbReference type="ARBA" id="ARBA00012438"/>
    </source>
</evidence>
<dbReference type="Pfam" id="PF00512">
    <property type="entry name" value="HisKA"/>
    <property type="match status" value="2"/>
</dbReference>
<dbReference type="InterPro" id="IPR004358">
    <property type="entry name" value="Sig_transdc_His_kin-like_C"/>
</dbReference>
<reference evidence="8" key="1">
    <citation type="journal article" date="2021" name="Front. Microbiol.">
        <title>Comprehensive Comparative Genomics and Phenotyping of Methylobacterium Species.</title>
        <authorList>
            <person name="Alessa O."/>
            <person name="Ogura Y."/>
            <person name="Fujitani Y."/>
            <person name="Takami H."/>
            <person name="Hayashi T."/>
            <person name="Sahin N."/>
            <person name="Tani A."/>
        </authorList>
    </citation>
    <scope>NUCLEOTIDE SEQUENCE</scope>
    <source>
        <strain evidence="8">DSM 22415</strain>
    </source>
</reference>
<keyword evidence="3 4" id="KW-0597">Phosphoprotein</keyword>
<dbReference type="SUPFAM" id="SSF47384">
    <property type="entry name" value="Homodimeric domain of signal transducing histidine kinase"/>
    <property type="match status" value="2"/>
</dbReference>
<dbReference type="GO" id="GO:0016301">
    <property type="term" value="F:kinase activity"/>
    <property type="evidence" value="ECO:0007669"/>
    <property type="project" value="UniProtKB-KW"/>
</dbReference>
<dbReference type="Gene3D" id="3.30.565.10">
    <property type="entry name" value="Histidine kinase-like ATPase, C-terminal domain"/>
    <property type="match status" value="2"/>
</dbReference>
<comment type="catalytic activity">
    <reaction evidence="1">
        <text>ATP + protein L-histidine = ADP + protein N-phospho-L-histidine.</text>
        <dbReference type="EC" id="2.7.13.3"/>
    </reaction>
</comment>
<keyword evidence="9" id="KW-1185">Reference proteome</keyword>
<feature type="modified residue" description="4-aspartylphosphate" evidence="4">
    <location>
        <position position="686"/>
    </location>
</feature>
<dbReference type="PROSITE" id="PS50110">
    <property type="entry name" value="RESPONSE_REGULATORY"/>
    <property type="match status" value="2"/>
</dbReference>
<evidence type="ECO:0000313" key="8">
    <source>
        <dbReference type="EMBL" id="GJD58285.1"/>
    </source>
</evidence>
<dbReference type="EC" id="2.7.13.3" evidence="2"/>
<evidence type="ECO:0000259" key="5">
    <source>
        <dbReference type="PROSITE" id="PS50109"/>
    </source>
</evidence>
<dbReference type="Gene3D" id="3.40.50.2300">
    <property type="match status" value="2"/>
</dbReference>
<proteinExistence type="predicted"/>
<evidence type="ECO:0000256" key="1">
    <source>
        <dbReference type="ARBA" id="ARBA00000085"/>
    </source>
</evidence>
<keyword evidence="8" id="KW-0808">Transferase</keyword>
<gene>
    <name evidence="8" type="primary">rcsC_30</name>
    <name evidence="8" type="ORF">IFDJLNFL_4204</name>
</gene>
<dbReference type="PRINTS" id="PR00344">
    <property type="entry name" value="BCTRLSENSOR"/>
</dbReference>
<dbReference type="Gene3D" id="1.10.287.130">
    <property type="match status" value="2"/>
</dbReference>
<evidence type="ECO:0000259" key="7">
    <source>
        <dbReference type="PROSITE" id="PS50112"/>
    </source>
</evidence>
<dbReference type="SUPFAM" id="SSF52172">
    <property type="entry name" value="CheY-like"/>
    <property type="match status" value="2"/>
</dbReference>
<evidence type="ECO:0000313" key="9">
    <source>
        <dbReference type="Proteomes" id="UP001055303"/>
    </source>
</evidence>
<organism evidence="8 9">
    <name type="scientific">Methylobacterium dankookense</name>
    <dbReference type="NCBI Taxonomy" id="560405"/>
    <lineage>
        <taxon>Bacteria</taxon>
        <taxon>Pseudomonadati</taxon>
        <taxon>Pseudomonadota</taxon>
        <taxon>Alphaproteobacteria</taxon>
        <taxon>Hyphomicrobiales</taxon>
        <taxon>Methylobacteriaceae</taxon>
        <taxon>Methylobacterium</taxon>
    </lineage>
</organism>
<dbReference type="SUPFAM" id="SSF55781">
    <property type="entry name" value="GAF domain-like"/>
    <property type="match status" value="1"/>
</dbReference>
<evidence type="ECO:0000259" key="6">
    <source>
        <dbReference type="PROSITE" id="PS50110"/>
    </source>
</evidence>
<dbReference type="Gene3D" id="3.30.450.20">
    <property type="entry name" value="PAS domain"/>
    <property type="match status" value="2"/>
</dbReference>
<dbReference type="InterPro" id="IPR036890">
    <property type="entry name" value="HATPase_C_sf"/>
</dbReference>
<dbReference type="EMBL" id="BPQI01000141">
    <property type="protein sequence ID" value="GJD58285.1"/>
    <property type="molecule type" value="Genomic_DNA"/>
</dbReference>
<protein>
    <recommendedName>
        <fullName evidence="2">histidine kinase</fullName>
        <ecNumber evidence="2">2.7.13.3</ecNumber>
    </recommendedName>
</protein>
<dbReference type="PANTHER" id="PTHR43547:SF2">
    <property type="entry name" value="HYBRID SIGNAL TRANSDUCTION HISTIDINE KINASE C"/>
    <property type="match status" value="1"/>
</dbReference>
<dbReference type="InterPro" id="IPR005467">
    <property type="entry name" value="His_kinase_dom"/>
</dbReference>
<evidence type="ECO:0000256" key="4">
    <source>
        <dbReference type="PROSITE-ProRule" id="PRU00169"/>
    </source>
</evidence>
<dbReference type="SMART" id="SM00448">
    <property type="entry name" value="REC"/>
    <property type="match status" value="2"/>
</dbReference>
<dbReference type="CDD" id="cd00130">
    <property type="entry name" value="PAS"/>
    <property type="match status" value="1"/>
</dbReference>
<dbReference type="InterPro" id="IPR029016">
    <property type="entry name" value="GAF-like_dom_sf"/>
</dbReference>
<dbReference type="PROSITE" id="PS50112">
    <property type="entry name" value="PAS"/>
    <property type="match status" value="1"/>
</dbReference>
<dbReference type="InterPro" id="IPR036097">
    <property type="entry name" value="HisK_dim/P_sf"/>
</dbReference>
<sequence>MIDERSDTRPRARGTDFLAGGGEMGARMRAYDWSQSSLGPPETWPQSLKTAIGIVLASRYAMWMLWGPDLTFFCNDAYRPTLGVKGTWALGARSDRVWEEIWPDIGPRIDHVLETGEATWDEGLLLFLERSGFPEESYHTFSYSPLTDNAGAIAGMLCVVTEETERVVGDRRLRLLGGLGGRLARSRTREAVYEAVAQSLAETPDDVPAALLYLFDGQGTARLARAVGFPAGHPAAAPAIAAGAAEAWPLSAVGAEAVLVEAMPGGGPPLGRPGWGRPIAGALLAPILGQGEDRPVGVLVAALNPHRPLDAGYRGFVGLLAGQVAAGLASAEAYEAELRRAEALAELDRARTVFFSNVSHEFRTPLTLMLSPLEEVLAGPEAALPADTRLLVTVAHRNGLRLLRLVNALLDFSRVEAGRATARFEPVDLAGLTAELAGNFRSLCEQAGLAFAVDCPALAEPVAVDRDMWEKVVLNLLSNAFKFTFEGGIAVSLGAEGDRVVLAVSDTGIGIPAAEVPRLFERFHRVEGARGRTIEGSGIGLALVQELVRLHQGEIAVESAPDRGSTFRVSLPLGRAVTEPGAVPPRAAASTAVRAEAFVEEARRWLEGTAGVPDAVAELRDLLPADAAPRTGAAGGRVLLADDNADMREHLRRLLAREGYAVVAVADGQAALERACDDRPDLILTDVMMPRLDGFGLLQAVRADPRLREVPVIVLSARAGDEAKVEGLDAGADDYLTKPFSARELLARVGANLQLARVRREAADALRSLNASLESEVAERTAERDRVWRDSRDLLAVLGKDGVFRAVNPAWTAILGLDPAEVEGRSFLDFIWPEDAQASRAALDEAAAGRNLTGFEDRYRHADGSPRWISWHTSREGDLVYAYGREVSAEKSQAEALRQTEEALRQSQKLEAVGQLTGGVAHDFNNLLTIIRSSVDFLRRPNLPEERRRRYLEAVSDTVDRAAKLTSQLLAFARRQALKPETFEVGLVLRAMADMIDTVTGARVAVVTELPEMRCYVHADLSQFETALVNMAVNARDAMNGEGMLTLRLTCGGRLPMIRGHAGSAAPFVAIALADTGSGIPPEVLGRIFEPFFTTKEVGKGTGLGLSQVFGFAKQSGGNVDVTTALGHGTTFVLYLPEVSPEADPEPEEAAERPVPAGAGRRVLVVEDNVEVGRFATQTLQDLGYVTTWAANADEALACLEADPAGFDVVFTDVVMPRMNGVELAREIRRRRPGLPVVLASGYSHVLAEEGHHGFELLQKPYSVEDLSRVLRQVTRRRRAPRSAG</sequence>
<dbReference type="Proteomes" id="UP001055303">
    <property type="component" value="Unassembled WGS sequence"/>
</dbReference>
<dbReference type="CDD" id="cd16922">
    <property type="entry name" value="HATPase_EvgS-ArcB-TorS-like"/>
    <property type="match status" value="1"/>
</dbReference>
<dbReference type="NCBIfam" id="TIGR00229">
    <property type="entry name" value="sensory_box"/>
    <property type="match status" value="1"/>
</dbReference>
<accession>A0ABQ4RNE5</accession>
<feature type="modified residue" description="4-aspartylphosphate" evidence="4">
    <location>
        <position position="1213"/>
    </location>
</feature>
<feature type="domain" description="PAS" evidence="7">
    <location>
        <begin position="780"/>
        <end position="850"/>
    </location>
</feature>
<feature type="domain" description="Response regulatory" evidence="6">
    <location>
        <begin position="637"/>
        <end position="753"/>
    </location>
</feature>
<dbReference type="InterPro" id="IPR000014">
    <property type="entry name" value="PAS"/>
</dbReference>
<dbReference type="SMART" id="SM00388">
    <property type="entry name" value="HisKA"/>
    <property type="match status" value="2"/>
</dbReference>
<dbReference type="InterPro" id="IPR001789">
    <property type="entry name" value="Sig_transdc_resp-reg_receiver"/>
</dbReference>
<dbReference type="Pfam" id="PF00072">
    <property type="entry name" value="Response_reg"/>
    <property type="match status" value="2"/>
</dbReference>
<dbReference type="SMART" id="SM00091">
    <property type="entry name" value="PAS"/>
    <property type="match status" value="1"/>
</dbReference>
<dbReference type="Pfam" id="PF02518">
    <property type="entry name" value="HATPase_c"/>
    <property type="match status" value="2"/>
</dbReference>
<dbReference type="InterPro" id="IPR011006">
    <property type="entry name" value="CheY-like_superfamily"/>
</dbReference>
<comment type="caution">
    <text evidence="8">The sequence shown here is derived from an EMBL/GenBank/DDBJ whole genome shotgun (WGS) entry which is preliminary data.</text>
</comment>
<dbReference type="Gene3D" id="3.30.450.40">
    <property type="match status" value="1"/>
</dbReference>
<dbReference type="CDD" id="cd17574">
    <property type="entry name" value="REC_OmpR"/>
    <property type="match status" value="1"/>
</dbReference>
<name>A0ABQ4RNE5_9HYPH</name>
<reference evidence="8" key="2">
    <citation type="submission" date="2021-08" db="EMBL/GenBank/DDBJ databases">
        <authorList>
            <person name="Tani A."/>
            <person name="Ola A."/>
            <person name="Ogura Y."/>
            <person name="Katsura K."/>
            <person name="Hayashi T."/>
        </authorList>
    </citation>
    <scope>NUCLEOTIDE SEQUENCE</scope>
    <source>
        <strain evidence="8">DSM 22415</strain>
    </source>
</reference>
<dbReference type="PANTHER" id="PTHR43547">
    <property type="entry name" value="TWO-COMPONENT HISTIDINE KINASE"/>
    <property type="match status" value="1"/>
</dbReference>
<keyword evidence="8" id="KW-0418">Kinase</keyword>
<dbReference type="SMART" id="SM00387">
    <property type="entry name" value="HATPase_c"/>
    <property type="match status" value="2"/>
</dbReference>
<dbReference type="InterPro" id="IPR035965">
    <property type="entry name" value="PAS-like_dom_sf"/>
</dbReference>
<feature type="domain" description="Histidine kinase" evidence="5">
    <location>
        <begin position="357"/>
        <end position="575"/>
    </location>
</feature>